<dbReference type="InterPro" id="IPR017853">
    <property type="entry name" value="GH"/>
</dbReference>
<dbReference type="FunFam" id="2.60.120.260:FF:000060">
    <property type="entry name" value="Probable beta-mannosidase"/>
    <property type="match status" value="1"/>
</dbReference>
<comment type="catalytic activity">
    <reaction evidence="1">
        <text>Hydrolysis of terminal, non-reducing beta-D-mannose residues in beta-D-mannosides.</text>
        <dbReference type="EC" id="3.2.1.25"/>
    </reaction>
</comment>
<feature type="domain" description="Mannosidase Ig/CBM-like" evidence="18">
    <location>
        <begin position="648"/>
        <end position="729"/>
    </location>
</feature>
<dbReference type="InterPro" id="IPR041447">
    <property type="entry name" value="Mannosidase_ig"/>
</dbReference>
<dbReference type="InterPro" id="IPR006102">
    <property type="entry name" value="Ig-like_GH2"/>
</dbReference>
<evidence type="ECO:0000313" key="20">
    <source>
        <dbReference type="EMBL" id="MBC2600979.1"/>
    </source>
</evidence>
<feature type="domain" description="Beta-mannosidase Ig-fold" evidence="17">
    <location>
        <begin position="752"/>
        <end position="818"/>
    </location>
</feature>
<dbReference type="FunFam" id="3.20.20.80:FF:000050">
    <property type="entry name" value="Beta-mannosidase B"/>
    <property type="match status" value="1"/>
</dbReference>
<evidence type="ECO:0000256" key="7">
    <source>
        <dbReference type="ARBA" id="ARBA00022525"/>
    </source>
</evidence>
<evidence type="ECO:0000256" key="14">
    <source>
        <dbReference type="ARBA" id="ARBA00041069"/>
    </source>
</evidence>
<comment type="similarity">
    <text evidence="13">Belongs to the glycosyl hydrolase 2 family. Beta-mannosidase B subfamily.</text>
</comment>
<feature type="domain" description="Glycoside hydrolase family 2 immunoglobulin-like beta-sandwich" evidence="16">
    <location>
        <begin position="189"/>
        <end position="281"/>
    </location>
</feature>
<dbReference type="Pfam" id="PF17786">
    <property type="entry name" value="Mannosidase_ig"/>
    <property type="match status" value="1"/>
</dbReference>
<name>A0A7X1E3H2_9BACT</name>
<keyword evidence="7" id="KW-0964">Secreted</keyword>
<dbReference type="Gene3D" id="2.60.120.260">
    <property type="entry name" value="Galactose-binding domain-like"/>
    <property type="match status" value="1"/>
</dbReference>
<dbReference type="PANTHER" id="PTHR43730">
    <property type="entry name" value="BETA-MANNOSIDASE"/>
    <property type="match status" value="1"/>
</dbReference>
<evidence type="ECO:0000259" key="16">
    <source>
        <dbReference type="Pfam" id="PF00703"/>
    </source>
</evidence>
<evidence type="ECO:0000256" key="11">
    <source>
        <dbReference type="ARBA" id="ARBA00023228"/>
    </source>
</evidence>
<reference evidence="20 21" key="1">
    <citation type="submission" date="2020-07" db="EMBL/GenBank/DDBJ databases">
        <authorList>
            <person name="Feng X."/>
        </authorList>
    </citation>
    <scope>NUCLEOTIDE SEQUENCE [LARGE SCALE GENOMIC DNA]</scope>
    <source>
        <strain evidence="20 21">JCM14086</strain>
    </source>
</reference>
<dbReference type="Pfam" id="PF17753">
    <property type="entry name" value="Ig_mannosidase"/>
    <property type="match status" value="1"/>
</dbReference>
<dbReference type="GO" id="GO:0004567">
    <property type="term" value="F:beta-mannosidase activity"/>
    <property type="evidence" value="ECO:0007669"/>
    <property type="project" value="UniProtKB-EC"/>
</dbReference>
<dbReference type="Gene3D" id="2.60.40.10">
    <property type="entry name" value="Immunoglobulins"/>
    <property type="match status" value="2"/>
</dbReference>
<feature type="domain" description="Beta-mannosidase-like galactose-binding" evidence="19">
    <location>
        <begin position="10"/>
        <end position="177"/>
    </location>
</feature>
<sequence length="820" mass="94511">MKTQSLNSEWTFLSPKDKQWLPAEVPGCVHTDLLRHELIPDPYWGRNELDLQHLEEKDWTYRLDFDLDESLLEQTYVDLVAEGLDTVATITLNGTEVGTTENMFIGHRFEVKKLLQTGSNHLEIHFTSPMKYIRSRPYPGKMVENCEPVGGRSLIRKEQCSFGWDWGPRYPSSGIWRPIQLEAWSENRIESVHIAQHHGKKTVDLKFTPHLTRGKSAKLRGTIELDDETVSTFEGDLATIKNPQLWWPHGHGEQPLYTVTLELLNKEGEVIDTWSKRVGLRTIVLDRHKDEFGESFQFVINGRPIFAKGANWIPADSFPHRVDRAWYDKLLSDATAVHMNMIRVWGGGIYESEDFYDLCDEKGLLVWQDFMFACCLYPADRAFVKNVKAEAEQQVKRLSYRTCLALWCGNNELEQLSEKILETKARKKAYEKVFYDVIPEIVERLDGITTYWPCSPHNPEGYEKGHNNESAGDSHFWDVWHARKPVNTYETKFFRFCSEFGMQSYSSPEVARTYCNPEDMNPFGPVMEIHQKNGAGNLIILDYVLRLFRFPKDYRALSYLSQLNQAHCMKVGIEHFRRCMPRTMGALYWQLNDCWPVASWSSLEYTGKWKAVHFEAQRFFAPALLSVKILGEESLGANNTRINTMHGAEIHTVYDSPEDDSGKISWALQTLDGKTIRKGSKKVKLQYGQSVLQETLDFSKEIEAYGQEEIFLRVDLAPKKGEPTSRTALFSAQRFLGLRRDPIQVDCQKIGANEIEITLQSKTLHLGVQVDFPERGAHYSENFIDLYPNVPHTIRATFPDKITVVEARKLVDVYSLIDSY</sequence>
<evidence type="ECO:0000256" key="13">
    <source>
        <dbReference type="ARBA" id="ARBA00038429"/>
    </source>
</evidence>
<dbReference type="Gene3D" id="3.20.20.80">
    <property type="entry name" value="Glycosidases"/>
    <property type="match status" value="1"/>
</dbReference>
<dbReference type="RefSeq" id="WP_185691711.1">
    <property type="nucleotide sequence ID" value="NZ_JACHVA010000040.1"/>
</dbReference>
<evidence type="ECO:0000256" key="1">
    <source>
        <dbReference type="ARBA" id="ARBA00000829"/>
    </source>
</evidence>
<dbReference type="InterPro" id="IPR041625">
    <property type="entry name" value="Beta-mannosidase_Ig"/>
</dbReference>
<keyword evidence="9 20" id="KW-0378">Hydrolase</keyword>
<dbReference type="InterPro" id="IPR036156">
    <property type="entry name" value="Beta-gal/glucu_dom_sf"/>
</dbReference>
<evidence type="ECO:0000256" key="6">
    <source>
        <dbReference type="ARBA" id="ARBA00012754"/>
    </source>
</evidence>
<evidence type="ECO:0000256" key="2">
    <source>
        <dbReference type="ARBA" id="ARBA00004371"/>
    </source>
</evidence>
<evidence type="ECO:0000256" key="10">
    <source>
        <dbReference type="ARBA" id="ARBA00023180"/>
    </source>
</evidence>
<dbReference type="Proteomes" id="UP000525652">
    <property type="component" value="Unassembled WGS sequence"/>
</dbReference>
<gene>
    <name evidence="20" type="ORF">H5P30_04210</name>
</gene>
<evidence type="ECO:0000256" key="9">
    <source>
        <dbReference type="ARBA" id="ARBA00022801"/>
    </source>
</evidence>
<evidence type="ECO:0000256" key="15">
    <source>
        <dbReference type="ARBA" id="ARBA00041614"/>
    </source>
</evidence>
<dbReference type="SUPFAM" id="SSF49785">
    <property type="entry name" value="Galactose-binding domain-like"/>
    <property type="match status" value="1"/>
</dbReference>
<organism evidence="20 21">
    <name type="scientific">Puniceicoccus vermicola</name>
    <dbReference type="NCBI Taxonomy" id="388746"/>
    <lineage>
        <taxon>Bacteria</taxon>
        <taxon>Pseudomonadati</taxon>
        <taxon>Verrucomicrobiota</taxon>
        <taxon>Opitutia</taxon>
        <taxon>Puniceicoccales</taxon>
        <taxon>Puniceicoccaceae</taxon>
        <taxon>Puniceicoccus</taxon>
    </lineage>
</organism>
<dbReference type="InterPro" id="IPR013783">
    <property type="entry name" value="Ig-like_fold"/>
</dbReference>
<comment type="pathway">
    <text evidence="4">Glycan metabolism; N-glycan degradation.</text>
</comment>
<dbReference type="GO" id="GO:0005764">
    <property type="term" value="C:lysosome"/>
    <property type="evidence" value="ECO:0007669"/>
    <property type="project" value="UniProtKB-SubCell"/>
</dbReference>
<evidence type="ECO:0000256" key="8">
    <source>
        <dbReference type="ARBA" id="ARBA00022729"/>
    </source>
</evidence>
<dbReference type="SUPFAM" id="SSF51445">
    <property type="entry name" value="(Trans)glycosidases"/>
    <property type="match status" value="1"/>
</dbReference>
<dbReference type="Pfam" id="PF22666">
    <property type="entry name" value="Glyco_hydro_2_N2"/>
    <property type="match status" value="1"/>
</dbReference>
<evidence type="ECO:0000256" key="3">
    <source>
        <dbReference type="ARBA" id="ARBA00004613"/>
    </source>
</evidence>
<protein>
    <recommendedName>
        <fullName evidence="14">Beta-mannosidase B</fullName>
        <ecNumber evidence="6">3.2.1.25</ecNumber>
    </recommendedName>
    <alternativeName>
        <fullName evidence="15">Mannanase B</fullName>
    </alternativeName>
</protein>
<evidence type="ECO:0000259" key="17">
    <source>
        <dbReference type="Pfam" id="PF17753"/>
    </source>
</evidence>
<dbReference type="GO" id="GO:0005975">
    <property type="term" value="P:carbohydrate metabolic process"/>
    <property type="evidence" value="ECO:0007669"/>
    <property type="project" value="InterPro"/>
</dbReference>
<dbReference type="EMBL" id="JACHVA010000040">
    <property type="protein sequence ID" value="MBC2600979.1"/>
    <property type="molecule type" value="Genomic_DNA"/>
</dbReference>
<evidence type="ECO:0000259" key="19">
    <source>
        <dbReference type="Pfam" id="PF22666"/>
    </source>
</evidence>
<comment type="subcellular location">
    <subcellularLocation>
        <location evidence="2">Lysosome</location>
    </subcellularLocation>
    <subcellularLocation>
        <location evidence="3">Secreted</location>
    </subcellularLocation>
</comment>
<accession>A0A7X1E3H2</accession>
<dbReference type="InterPro" id="IPR008979">
    <property type="entry name" value="Galactose-bd-like_sf"/>
</dbReference>
<dbReference type="InterPro" id="IPR050887">
    <property type="entry name" value="Beta-mannosidase_GH2"/>
</dbReference>
<dbReference type="PANTHER" id="PTHR43730:SF1">
    <property type="entry name" value="BETA-MANNOSIDASE"/>
    <property type="match status" value="1"/>
</dbReference>
<evidence type="ECO:0000256" key="4">
    <source>
        <dbReference type="ARBA" id="ARBA00004740"/>
    </source>
</evidence>
<dbReference type="GO" id="GO:0005576">
    <property type="term" value="C:extracellular region"/>
    <property type="evidence" value="ECO:0007669"/>
    <property type="project" value="UniProtKB-SubCell"/>
</dbReference>
<dbReference type="GO" id="GO:0006516">
    <property type="term" value="P:glycoprotein catabolic process"/>
    <property type="evidence" value="ECO:0007669"/>
    <property type="project" value="TreeGrafter"/>
</dbReference>
<evidence type="ECO:0000256" key="12">
    <source>
        <dbReference type="ARBA" id="ARBA00023295"/>
    </source>
</evidence>
<dbReference type="Pfam" id="PF00703">
    <property type="entry name" value="Glyco_hydro_2"/>
    <property type="match status" value="1"/>
</dbReference>
<evidence type="ECO:0000313" key="21">
    <source>
        <dbReference type="Proteomes" id="UP000525652"/>
    </source>
</evidence>
<keyword evidence="12" id="KW-0326">Glycosidase</keyword>
<comment type="subunit">
    <text evidence="5">Homodimer.</text>
</comment>
<keyword evidence="21" id="KW-1185">Reference proteome</keyword>
<comment type="caution">
    <text evidence="20">The sequence shown here is derived from an EMBL/GenBank/DDBJ whole genome shotgun (WGS) entry which is preliminary data.</text>
</comment>
<keyword evidence="11" id="KW-0458">Lysosome</keyword>
<dbReference type="InterPro" id="IPR054593">
    <property type="entry name" value="Beta-mannosidase-like_N2"/>
</dbReference>
<evidence type="ECO:0000256" key="5">
    <source>
        <dbReference type="ARBA" id="ARBA00011738"/>
    </source>
</evidence>
<evidence type="ECO:0000259" key="18">
    <source>
        <dbReference type="Pfam" id="PF17786"/>
    </source>
</evidence>
<dbReference type="EC" id="3.2.1.25" evidence="6"/>
<dbReference type="AlphaFoldDB" id="A0A7X1E3H2"/>
<keyword evidence="8" id="KW-0732">Signal</keyword>
<proteinExistence type="inferred from homology"/>
<keyword evidence="10" id="KW-0325">Glycoprotein</keyword>
<dbReference type="SUPFAM" id="SSF49303">
    <property type="entry name" value="beta-Galactosidase/glucuronidase domain"/>
    <property type="match status" value="2"/>
</dbReference>